<name>A0ABN2RZM7_9MICO</name>
<gene>
    <name evidence="1" type="ORF">GCM10009817_16910</name>
</gene>
<organism evidence="1 2">
    <name type="scientific">Terrabacter lapilli</name>
    <dbReference type="NCBI Taxonomy" id="436231"/>
    <lineage>
        <taxon>Bacteria</taxon>
        <taxon>Bacillati</taxon>
        <taxon>Actinomycetota</taxon>
        <taxon>Actinomycetes</taxon>
        <taxon>Micrococcales</taxon>
        <taxon>Intrasporangiaceae</taxon>
        <taxon>Terrabacter</taxon>
    </lineage>
</organism>
<accession>A0ABN2RZM7</accession>
<evidence type="ECO:0000313" key="1">
    <source>
        <dbReference type="EMBL" id="GAA1977159.1"/>
    </source>
</evidence>
<sequence length="182" mass="20481">MSLVELTVQRVSDLVISERDRLQYFLDQQRNAVLAVVDGLDESQLNTPVLPSGWTPLGLVRHLASAEAMWFQWVVMGTRPQVTWDDGIDDPPYDPEAPFTTEHSGAAVIRQYRRQCEISNEVLQSRDLDAALLGEHGLHWPEEPITDVRWVALHMIEETARHAGHLDAARELLDGATGRGPR</sequence>
<protein>
    <submittedName>
        <fullName evidence="1">DinB family protein</fullName>
    </submittedName>
</protein>
<dbReference type="Gene3D" id="1.20.120.450">
    <property type="entry name" value="dinb family like domain"/>
    <property type="match status" value="1"/>
</dbReference>
<dbReference type="SUPFAM" id="SSF109854">
    <property type="entry name" value="DinB/YfiT-like putative metalloenzymes"/>
    <property type="match status" value="1"/>
</dbReference>
<evidence type="ECO:0000313" key="2">
    <source>
        <dbReference type="Proteomes" id="UP001500013"/>
    </source>
</evidence>
<comment type="caution">
    <text evidence="1">The sequence shown here is derived from an EMBL/GenBank/DDBJ whole genome shotgun (WGS) entry which is preliminary data.</text>
</comment>
<dbReference type="Proteomes" id="UP001500013">
    <property type="component" value="Unassembled WGS sequence"/>
</dbReference>
<keyword evidence="2" id="KW-1185">Reference proteome</keyword>
<dbReference type="InterPro" id="IPR034660">
    <property type="entry name" value="DinB/YfiT-like"/>
</dbReference>
<dbReference type="Pfam" id="PF04978">
    <property type="entry name" value="MST"/>
    <property type="match status" value="1"/>
</dbReference>
<dbReference type="EMBL" id="BAAAPU010000007">
    <property type="protein sequence ID" value="GAA1977159.1"/>
    <property type="molecule type" value="Genomic_DNA"/>
</dbReference>
<reference evidence="1 2" key="1">
    <citation type="journal article" date="2019" name="Int. J. Syst. Evol. Microbiol.">
        <title>The Global Catalogue of Microorganisms (GCM) 10K type strain sequencing project: providing services to taxonomists for standard genome sequencing and annotation.</title>
        <authorList>
            <consortium name="The Broad Institute Genomics Platform"/>
            <consortium name="The Broad Institute Genome Sequencing Center for Infectious Disease"/>
            <person name="Wu L."/>
            <person name="Ma J."/>
        </authorList>
    </citation>
    <scope>NUCLEOTIDE SEQUENCE [LARGE SCALE GENOMIC DNA]</scope>
    <source>
        <strain evidence="1 2">JCM 15628</strain>
    </source>
</reference>
<dbReference type="InterPro" id="IPR007061">
    <property type="entry name" value="MST-like"/>
</dbReference>
<proteinExistence type="predicted"/>